<dbReference type="AlphaFoldDB" id="A0A0L8VBS9"/>
<evidence type="ECO:0000313" key="3">
    <source>
        <dbReference type="Proteomes" id="UP000036958"/>
    </source>
</evidence>
<dbReference type="RefSeq" id="WP_157624524.1">
    <property type="nucleotide sequence ID" value="NZ_LGIA01000061.1"/>
</dbReference>
<comment type="caution">
    <text evidence="2">The sequence shown here is derived from an EMBL/GenBank/DDBJ whole genome shotgun (WGS) entry which is preliminary data.</text>
</comment>
<keyword evidence="1" id="KW-0472">Membrane</keyword>
<evidence type="ECO:0000313" key="2">
    <source>
        <dbReference type="EMBL" id="KOH45904.1"/>
    </source>
</evidence>
<dbReference type="OrthoDB" id="1117635at2"/>
<keyword evidence="3" id="KW-1185">Reference proteome</keyword>
<reference evidence="3" key="1">
    <citation type="submission" date="2015-07" db="EMBL/GenBank/DDBJ databases">
        <title>Genome sequencing of Sunxiuqinia dokdonensis strain SK.</title>
        <authorList>
            <person name="Ahn S."/>
            <person name="Kim B.-C."/>
        </authorList>
    </citation>
    <scope>NUCLEOTIDE SEQUENCE [LARGE SCALE GENOMIC DNA]</scope>
    <source>
        <strain evidence="3">SK</strain>
    </source>
</reference>
<name>A0A0L8VBS9_9BACT</name>
<gene>
    <name evidence="2" type="ORF">NC99_12800</name>
</gene>
<dbReference type="Proteomes" id="UP000036958">
    <property type="component" value="Unassembled WGS sequence"/>
</dbReference>
<feature type="transmembrane region" description="Helical" evidence="1">
    <location>
        <begin position="7"/>
        <end position="25"/>
    </location>
</feature>
<accession>A0A0L8VBS9</accession>
<evidence type="ECO:0008006" key="4">
    <source>
        <dbReference type="Google" id="ProtNLM"/>
    </source>
</evidence>
<dbReference type="EMBL" id="LGIA01000061">
    <property type="protein sequence ID" value="KOH45904.1"/>
    <property type="molecule type" value="Genomic_DNA"/>
</dbReference>
<organism evidence="2 3">
    <name type="scientific">Sunxiuqinia dokdonensis</name>
    <dbReference type="NCBI Taxonomy" id="1409788"/>
    <lineage>
        <taxon>Bacteria</taxon>
        <taxon>Pseudomonadati</taxon>
        <taxon>Bacteroidota</taxon>
        <taxon>Bacteroidia</taxon>
        <taxon>Marinilabiliales</taxon>
        <taxon>Prolixibacteraceae</taxon>
        <taxon>Sunxiuqinia</taxon>
    </lineage>
</organism>
<sequence length="517" mass="58344">MKHSNKILTVAGSLVLVIVIFFLLGDSILSGMIRKKLEDKPVGTYRVTSQSAEVSLWRGQLVLGNLEVADSGGQLQIFIPELRVRGFQLWRFLIQNEVMLKSVEVVRPEIDMTLTNDSAAHDQKTVDENAPVFQIQQVTVADARLKLLQKQTETNDTIFSTRLNLDLSDLGTTTPPEKYSYESVSCSRLRLALHAGRYLFAKGLYAVEYEELNFDSENRSFHGAKIHLLSQDGKYEIGRKRGVETDWFDMAVPRLAVSGLRLDALLNDTAIVFSKAEIAGFNAQTFRDKRLPFPEKPDTKLLRAMLNDLPVAVHADSVLLADGTISYGERVENSTAAGEVQFTQVQAQLFCLSTIDRLIDRKTTMHVEARAMGQGLLKADFVFPNNQFPVDCQVSGTLRAMDLEAFNPMLVQNAAVRVETGNLNRMAFNFLYNNNRSAGDLLFEYDQLKVHLLDQEDRTNKKVQSFFTNLLVLQKENVRGDRAFREGTIAFERDKKKSLFNYWWKSLLSGIKSIAIL</sequence>
<keyword evidence="1" id="KW-1133">Transmembrane helix</keyword>
<evidence type="ECO:0000256" key="1">
    <source>
        <dbReference type="SAM" id="Phobius"/>
    </source>
</evidence>
<dbReference type="STRING" id="1409788.NC99_12800"/>
<protein>
    <recommendedName>
        <fullName evidence="4">DUF748 domain-containing protein</fullName>
    </recommendedName>
</protein>
<proteinExistence type="predicted"/>
<keyword evidence="1" id="KW-0812">Transmembrane</keyword>